<comment type="caution">
    <text evidence="2">The sequence shown here is derived from an EMBL/GenBank/DDBJ whole genome shotgun (WGS) entry which is preliminary data.</text>
</comment>
<feature type="compositionally biased region" description="Basic and acidic residues" evidence="1">
    <location>
        <begin position="10"/>
        <end position="19"/>
    </location>
</feature>
<feature type="compositionally biased region" description="Polar residues" evidence="1">
    <location>
        <begin position="141"/>
        <end position="156"/>
    </location>
</feature>
<feature type="region of interest" description="Disordered" evidence="1">
    <location>
        <begin position="1"/>
        <end position="245"/>
    </location>
</feature>
<keyword evidence="3" id="KW-1185">Reference proteome</keyword>
<feature type="compositionally biased region" description="Basic and acidic residues" evidence="1">
    <location>
        <begin position="75"/>
        <end position="92"/>
    </location>
</feature>
<evidence type="ECO:0000256" key="1">
    <source>
        <dbReference type="SAM" id="MobiDB-lite"/>
    </source>
</evidence>
<feature type="compositionally biased region" description="Basic and acidic residues" evidence="1">
    <location>
        <begin position="157"/>
        <end position="186"/>
    </location>
</feature>
<proteinExistence type="predicted"/>
<feature type="compositionally biased region" description="Polar residues" evidence="1">
    <location>
        <begin position="225"/>
        <end position="245"/>
    </location>
</feature>
<name>A0ABR1YAG7_9PEZI</name>
<dbReference type="Proteomes" id="UP001492380">
    <property type="component" value="Unassembled WGS sequence"/>
</dbReference>
<sequence length="245" mass="27057">MAPPPPKFVPRPEKSPLDKPDDEPEVVYGPETYINDVYRKRHGGRPHPSEANQLRAGDIVRQHLEHGPLPTPNFKFHEQEERSRSDSPELKISKQRSRSPRDAPAEESEREAWDSTRKIATRKLKMSLLGSSKSGGRRSSASYNHGKNGASASSQKGRNEAEKEPPESGKEFRRNDSTRRKAVHEDEIPESISKTVDNVFAAAELQLAGSRSPTPPPPADDPEPNTGTTKPKDVSTSSSASPETK</sequence>
<dbReference type="EMBL" id="JBBWRZ010000013">
    <property type="protein sequence ID" value="KAK8223938.1"/>
    <property type="molecule type" value="Genomic_DNA"/>
</dbReference>
<feature type="compositionally biased region" description="Low complexity" evidence="1">
    <location>
        <begin position="126"/>
        <end position="140"/>
    </location>
</feature>
<accession>A0ABR1YAG7</accession>
<reference evidence="2 3" key="1">
    <citation type="submission" date="2024-04" db="EMBL/GenBank/DDBJ databases">
        <title>Phyllosticta paracitricarpa is synonymous to the EU quarantine fungus P. citricarpa based on phylogenomic analyses.</title>
        <authorList>
            <consortium name="Lawrence Berkeley National Laboratory"/>
            <person name="Van Ingen-Buijs V.A."/>
            <person name="Van Westerhoven A.C."/>
            <person name="Haridas S."/>
            <person name="Skiadas P."/>
            <person name="Martin F."/>
            <person name="Groenewald J.Z."/>
            <person name="Crous P.W."/>
            <person name="Seidl M.F."/>
        </authorList>
    </citation>
    <scope>NUCLEOTIDE SEQUENCE [LARGE SCALE GENOMIC DNA]</scope>
    <source>
        <strain evidence="2 3">CBS 123374</strain>
    </source>
</reference>
<gene>
    <name evidence="2" type="ORF">HDK90DRAFT_515379</name>
</gene>
<evidence type="ECO:0000313" key="3">
    <source>
        <dbReference type="Proteomes" id="UP001492380"/>
    </source>
</evidence>
<evidence type="ECO:0000313" key="2">
    <source>
        <dbReference type="EMBL" id="KAK8223938.1"/>
    </source>
</evidence>
<organism evidence="2 3">
    <name type="scientific">Phyllosticta capitalensis</name>
    <dbReference type="NCBI Taxonomy" id="121624"/>
    <lineage>
        <taxon>Eukaryota</taxon>
        <taxon>Fungi</taxon>
        <taxon>Dikarya</taxon>
        <taxon>Ascomycota</taxon>
        <taxon>Pezizomycotina</taxon>
        <taxon>Dothideomycetes</taxon>
        <taxon>Dothideomycetes incertae sedis</taxon>
        <taxon>Botryosphaeriales</taxon>
        <taxon>Phyllostictaceae</taxon>
        <taxon>Phyllosticta</taxon>
    </lineage>
</organism>
<protein>
    <submittedName>
        <fullName evidence="2">Uncharacterized protein</fullName>
    </submittedName>
</protein>